<feature type="compositionally biased region" description="Basic and acidic residues" evidence="1">
    <location>
        <begin position="125"/>
        <end position="134"/>
    </location>
</feature>
<evidence type="ECO:0000256" key="1">
    <source>
        <dbReference type="SAM" id="MobiDB-lite"/>
    </source>
</evidence>
<feature type="region of interest" description="Disordered" evidence="1">
    <location>
        <begin position="1"/>
        <end position="23"/>
    </location>
</feature>
<reference evidence="2" key="2">
    <citation type="submission" date="2025-08" db="UniProtKB">
        <authorList>
            <consortium name="RefSeq"/>
        </authorList>
    </citation>
    <scope>IDENTIFICATION</scope>
</reference>
<proteinExistence type="predicted"/>
<dbReference type="KEGG" id="ang:An18g05950"/>
<name>A0AAJ8BTB1_ASPNG</name>
<reference evidence="2" key="1">
    <citation type="submission" date="2025-02" db="EMBL/GenBank/DDBJ databases">
        <authorList>
            <consortium name="NCBI Genome Project"/>
        </authorList>
    </citation>
    <scope>NUCLEOTIDE SEQUENCE</scope>
</reference>
<sequence>MEGHDVDDQVARDDEENNNIHTEEVRDTHTFTIHLGAPVPFCCTWEKRGGGLRASPKLDPEYNRNVVVCAHVAAESLGDHLTSGEVVYRKSNPTARLSMENNGFGRATGRSARTVSGSSTNGSADWKHLVSRDA</sequence>
<accession>A0AAJ8BTB1</accession>
<protein>
    <submittedName>
        <fullName evidence="2">Uncharacterized protein</fullName>
    </submittedName>
</protein>
<dbReference type="VEuPathDB" id="FungiDB:An18g05950"/>
<organism evidence="2">
    <name type="scientific">Aspergillus niger</name>
    <dbReference type="NCBI Taxonomy" id="5061"/>
    <lineage>
        <taxon>Eukaryota</taxon>
        <taxon>Fungi</taxon>
        <taxon>Dikarya</taxon>
        <taxon>Ascomycota</taxon>
        <taxon>Pezizomycotina</taxon>
        <taxon>Eurotiomycetes</taxon>
        <taxon>Eurotiomycetidae</taxon>
        <taxon>Eurotiales</taxon>
        <taxon>Aspergillaceae</taxon>
        <taxon>Aspergillus</taxon>
        <taxon>Aspergillus subgen. Circumdati</taxon>
    </lineage>
</organism>
<feature type="compositionally biased region" description="Polar residues" evidence="1">
    <location>
        <begin position="111"/>
        <end position="123"/>
    </location>
</feature>
<dbReference type="GeneID" id="84593747"/>
<dbReference type="AlphaFoldDB" id="A0AAJ8BTB1"/>
<feature type="compositionally biased region" description="Basic and acidic residues" evidence="1">
    <location>
        <begin position="1"/>
        <end position="12"/>
    </location>
</feature>
<evidence type="ECO:0000313" key="2">
    <source>
        <dbReference type="RefSeq" id="XP_059602972.1"/>
    </source>
</evidence>
<dbReference type="RefSeq" id="XP_059602972.1">
    <property type="nucleotide sequence ID" value="XM_059745854.1"/>
</dbReference>
<gene>
    <name evidence="2" type="ORF">An18g05950</name>
</gene>
<feature type="region of interest" description="Disordered" evidence="1">
    <location>
        <begin position="98"/>
        <end position="134"/>
    </location>
</feature>